<dbReference type="InterPro" id="IPR011044">
    <property type="entry name" value="Quino_amine_DH_bsu"/>
</dbReference>
<feature type="transmembrane region" description="Helical" evidence="2">
    <location>
        <begin position="243"/>
        <end position="266"/>
    </location>
</feature>
<dbReference type="RefSeq" id="WP_139244520.1">
    <property type="nucleotide sequence ID" value="NZ_FNTV01000002.1"/>
</dbReference>
<keyword evidence="2" id="KW-1133">Transmembrane helix</keyword>
<keyword evidence="2" id="KW-0472">Membrane</keyword>
<reference evidence="3 4" key="1">
    <citation type="submission" date="2016-10" db="EMBL/GenBank/DDBJ databases">
        <authorList>
            <person name="de Groot N.N."/>
        </authorList>
    </citation>
    <scope>NUCLEOTIDE SEQUENCE [LARGE SCALE GENOMIC DNA]</scope>
    <source>
        <strain evidence="3 4">DSM 22274</strain>
    </source>
</reference>
<accession>A0A1H5PFZ2</accession>
<keyword evidence="2" id="KW-0812">Transmembrane</keyword>
<evidence type="ECO:0000313" key="4">
    <source>
        <dbReference type="Proteomes" id="UP000182725"/>
    </source>
</evidence>
<evidence type="ECO:0000256" key="2">
    <source>
        <dbReference type="SAM" id="Phobius"/>
    </source>
</evidence>
<sequence length="609" mass="64247">MPGRTIKASARLRLSDPRIQVGALYQSYTDAIRDVAQSAASERRSFSVAFKDSTQSTRSSLLDMFISVDAEGHDSVVQTSSGSPVGMQLEVVEWVVEIDSGVPRTIRGLEAIVRYAQQVVTDTQHDVCFTIVNVARTPLSLIATPRTDIEAAVAALISRRELPTEVRSIEPVAVLPQVALVVAPLEELAPAITIPKRPTSPPTAVPVPETSLETETELEVAQEEVALPATEPRKGIRRRKIRAGVIAGLVVVGLLCTGGIALSNILNNGQVPGSATTTNSSADIITGWSQPPLWTLPVTSDSLPALSHDGRFVAVHDEAGILTIYSMGTKATKVASGKAQGSPLTVIIDGKAGFISGTEGTLQLWVEGSNELRPTTLPKDQKLVIRSGRPFMSPIDGSASPVAITVANTQAYTPPNPQAVPIALTDTNQMVWAGTNNRLITTAPEGKDPLEVTLETPPKASQLTRIVSVNGTTVLTVWDNNLLALNNLTTGKFTTSSAADPKLTPKAVLTSSATSVLMTFSGHLIDNTKGTITALAENQQPMSIFGPYLLAKEGKESILLQPGKDPITINSGVVPLGTDSQGNLIAVSGGSVHSHARTDTRNPTAAPKN</sequence>
<organism evidence="3 4">
    <name type="scientific">Arthrobacter alpinus</name>
    <dbReference type="NCBI Taxonomy" id="656366"/>
    <lineage>
        <taxon>Bacteria</taxon>
        <taxon>Bacillati</taxon>
        <taxon>Actinomycetota</taxon>
        <taxon>Actinomycetes</taxon>
        <taxon>Micrococcales</taxon>
        <taxon>Micrococcaceae</taxon>
        <taxon>Arthrobacter</taxon>
    </lineage>
</organism>
<gene>
    <name evidence="3" type="ORF">SAMN04489740_4168</name>
</gene>
<dbReference type="AlphaFoldDB" id="A0A1H5PFZ2"/>
<name>A0A1H5PFZ2_9MICC</name>
<dbReference type="EMBL" id="FNTV01000002">
    <property type="protein sequence ID" value="SEF11981.1"/>
    <property type="molecule type" value="Genomic_DNA"/>
</dbReference>
<evidence type="ECO:0000313" key="3">
    <source>
        <dbReference type="EMBL" id="SEF11981.1"/>
    </source>
</evidence>
<dbReference type="Proteomes" id="UP000182725">
    <property type="component" value="Unassembled WGS sequence"/>
</dbReference>
<proteinExistence type="predicted"/>
<dbReference type="SUPFAM" id="SSF50969">
    <property type="entry name" value="YVTN repeat-like/Quinoprotein amine dehydrogenase"/>
    <property type="match status" value="1"/>
</dbReference>
<feature type="region of interest" description="Disordered" evidence="1">
    <location>
        <begin position="590"/>
        <end position="609"/>
    </location>
</feature>
<protein>
    <submittedName>
        <fullName evidence="3">Uncharacterized protein</fullName>
    </submittedName>
</protein>
<evidence type="ECO:0000256" key="1">
    <source>
        <dbReference type="SAM" id="MobiDB-lite"/>
    </source>
</evidence>